<gene>
    <name evidence="9" type="ORF">A2008_01925</name>
</gene>
<protein>
    <recommendedName>
        <fullName evidence="6">NADH-quinone oxidoreductase subunit F</fullName>
        <ecNumber evidence="6">7.1.1.-</ecNumber>
    </recommendedName>
</protein>
<keyword evidence="6" id="KW-0874">Quinone</keyword>
<proteinExistence type="inferred from homology"/>
<organism evidence="9 10">
    <name type="scientific">Candidatus Wallbacteria bacterium GWC2_49_35</name>
    <dbReference type="NCBI Taxonomy" id="1817813"/>
    <lineage>
        <taxon>Bacteria</taxon>
        <taxon>Candidatus Walliibacteriota</taxon>
    </lineage>
</organism>
<dbReference type="Pfam" id="PF01512">
    <property type="entry name" value="Complex1_51K"/>
    <property type="match status" value="1"/>
</dbReference>
<evidence type="ECO:0000256" key="3">
    <source>
        <dbReference type="ARBA" id="ARBA00022723"/>
    </source>
</evidence>
<dbReference type="GO" id="GO:0010181">
    <property type="term" value="F:FMN binding"/>
    <property type="evidence" value="ECO:0007669"/>
    <property type="project" value="InterPro"/>
</dbReference>
<dbReference type="InterPro" id="IPR011538">
    <property type="entry name" value="Nuo51_FMN-bd"/>
</dbReference>
<comment type="cofactor">
    <cofactor evidence="6">
        <name>[4Fe-4S] cluster</name>
        <dbReference type="ChEBI" id="CHEBI:49883"/>
    </cofactor>
</comment>
<dbReference type="Gene3D" id="6.10.250.1450">
    <property type="match status" value="1"/>
</dbReference>
<dbReference type="Gene3D" id="3.10.20.600">
    <property type="match status" value="1"/>
</dbReference>
<dbReference type="GO" id="GO:0051539">
    <property type="term" value="F:4 iron, 4 sulfur cluster binding"/>
    <property type="evidence" value="ECO:0007669"/>
    <property type="project" value="UniProtKB-UniRule"/>
</dbReference>
<dbReference type="NCBIfam" id="TIGR01959">
    <property type="entry name" value="nuoF_fam"/>
    <property type="match status" value="1"/>
</dbReference>
<keyword evidence="6" id="KW-0288">FMN</keyword>
<dbReference type="Pfam" id="PF10589">
    <property type="entry name" value="NADH_4Fe-4S"/>
    <property type="match status" value="1"/>
</dbReference>
<dbReference type="InterPro" id="IPR037225">
    <property type="entry name" value="Nuo51_FMN-bd_sf"/>
</dbReference>
<dbReference type="EMBL" id="MGFH01000067">
    <property type="protein sequence ID" value="OGM06345.1"/>
    <property type="molecule type" value="Genomic_DNA"/>
</dbReference>
<feature type="transmembrane region" description="Helical" evidence="7">
    <location>
        <begin position="101"/>
        <end position="122"/>
    </location>
</feature>
<dbReference type="FunFam" id="1.20.1440.230:FF:000001">
    <property type="entry name" value="Mitochondrial NADH dehydrogenase flavoprotein 1"/>
    <property type="match status" value="1"/>
</dbReference>
<keyword evidence="4 6" id="KW-0408">Iron</keyword>
<dbReference type="GO" id="GO:0046872">
    <property type="term" value="F:metal ion binding"/>
    <property type="evidence" value="ECO:0007669"/>
    <property type="project" value="UniProtKB-KW"/>
</dbReference>
<evidence type="ECO:0000313" key="9">
    <source>
        <dbReference type="EMBL" id="OGM06345.1"/>
    </source>
</evidence>
<accession>A0A1F7WW88</accession>
<dbReference type="PANTHER" id="PTHR43578">
    <property type="entry name" value="NADH-QUINONE OXIDOREDUCTASE SUBUNIT F"/>
    <property type="match status" value="1"/>
</dbReference>
<dbReference type="PANTHER" id="PTHR43578:SF3">
    <property type="entry name" value="NADH-QUINONE OXIDOREDUCTASE SUBUNIT F"/>
    <property type="match status" value="1"/>
</dbReference>
<dbReference type="InterPro" id="IPR054765">
    <property type="entry name" value="SLBB_dom"/>
</dbReference>
<dbReference type="SUPFAM" id="SSF142984">
    <property type="entry name" value="Nqo1 middle domain-like"/>
    <property type="match status" value="1"/>
</dbReference>
<dbReference type="SUPFAM" id="SSF140490">
    <property type="entry name" value="Nqo1C-terminal domain-like"/>
    <property type="match status" value="1"/>
</dbReference>
<evidence type="ECO:0000256" key="4">
    <source>
        <dbReference type="ARBA" id="ARBA00023004"/>
    </source>
</evidence>
<sequence length="414" mass="44342">MKLIVSKNFDKKDSYKIDTYIAGGGYEAVKKCLESMKPADIIEEIKKSGLRGRGGAGFPTGMKWSFVPKESSVPKYLAVNADEGEPGTFKDRQILELDPHLLLEGIMIACLAVGIHTAYIYIRGEYKKAFDRIEAAIAECYAKGFLGSDIFGSGYEIDIHAHAGAGAYICGEETGLIESLEGHRGQPRLKPPFPALSGLFAGPTVINNVETLACVPEIISGGAEKFAALGTPKNSGTRLFGVSGDVEKPGVYELELGISARKLIYDICGGVKGGGKLKGFIPGGLSAPIMTADELDTPLDFDSLAKAGSMAGSGGVIVISEHQSIPKIAARTADFYAHESCGQCTQCREGTRWVSQLFNKIYRGGGRRKDIDLILDVCSNMMGQTICVLSDACAMPSIAFIKKFRHEFEALTGE</sequence>
<dbReference type="Gene3D" id="1.20.1440.230">
    <property type="entry name" value="NADH-ubiquinone oxidoreductase 51kDa subunit, iron-sulphur binding domain"/>
    <property type="match status" value="1"/>
</dbReference>
<comment type="caution">
    <text evidence="9">The sequence shown here is derived from an EMBL/GenBank/DDBJ whole genome shotgun (WGS) entry which is preliminary data.</text>
</comment>
<keyword evidence="6" id="KW-0520">NAD</keyword>
<dbReference type="GO" id="GO:0051287">
    <property type="term" value="F:NAD binding"/>
    <property type="evidence" value="ECO:0007669"/>
    <property type="project" value="UniProtKB-UniRule"/>
</dbReference>
<dbReference type="InterPro" id="IPR019575">
    <property type="entry name" value="Nuop51_4Fe4S-bd"/>
</dbReference>
<evidence type="ECO:0000313" key="10">
    <source>
        <dbReference type="Proteomes" id="UP000178735"/>
    </source>
</evidence>
<comment type="similarity">
    <text evidence="1 6">Belongs to the complex I 51 kDa subunit family.</text>
</comment>
<keyword evidence="2 6" id="KW-0004">4Fe-4S</keyword>
<comment type="function">
    <text evidence="6">NDH-1 shuttles electrons from NADH, via FMN and iron-sulfur (Fe-S) centers, to quinones in the respiratory chain.</text>
</comment>
<feature type="domain" description="NADH-ubiquinone oxidoreductase 51kDa subunit iron-sulphur binding" evidence="8">
    <location>
        <begin position="326"/>
        <end position="371"/>
    </location>
</feature>
<comment type="catalytic activity">
    <reaction evidence="6">
        <text>a quinone + NADH + 5 H(+)(in) = a quinol + NAD(+) + 4 H(+)(out)</text>
        <dbReference type="Rhea" id="RHEA:57888"/>
        <dbReference type="ChEBI" id="CHEBI:15378"/>
        <dbReference type="ChEBI" id="CHEBI:24646"/>
        <dbReference type="ChEBI" id="CHEBI:57540"/>
        <dbReference type="ChEBI" id="CHEBI:57945"/>
        <dbReference type="ChEBI" id="CHEBI:132124"/>
    </reaction>
</comment>
<dbReference type="Gene3D" id="3.40.50.11540">
    <property type="entry name" value="NADH-ubiquinone oxidoreductase 51kDa subunit"/>
    <property type="match status" value="1"/>
</dbReference>
<evidence type="ECO:0000256" key="2">
    <source>
        <dbReference type="ARBA" id="ARBA00022485"/>
    </source>
</evidence>
<keyword evidence="7" id="KW-0472">Membrane</keyword>
<dbReference type="GO" id="GO:0048038">
    <property type="term" value="F:quinone binding"/>
    <property type="evidence" value="ECO:0007669"/>
    <property type="project" value="UniProtKB-KW"/>
</dbReference>
<dbReference type="Pfam" id="PF22461">
    <property type="entry name" value="SLBB_2"/>
    <property type="match status" value="1"/>
</dbReference>
<dbReference type="NCBIfam" id="NF010120">
    <property type="entry name" value="PRK13596.1"/>
    <property type="match status" value="1"/>
</dbReference>
<dbReference type="InterPro" id="IPR011537">
    <property type="entry name" value="NADH-UbQ_OxRdtase_suF"/>
</dbReference>
<evidence type="ECO:0000256" key="7">
    <source>
        <dbReference type="SAM" id="Phobius"/>
    </source>
</evidence>
<dbReference type="SUPFAM" id="SSF142019">
    <property type="entry name" value="Nqo1 FMN-binding domain-like"/>
    <property type="match status" value="1"/>
</dbReference>
<keyword evidence="7" id="KW-0812">Transmembrane</keyword>
<reference evidence="9 10" key="1">
    <citation type="journal article" date="2016" name="Nat. Commun.">
        <title>Thousands of microbial genomes shed light on interconnected biogeochemical processes in an aquifer system.</title>
        <authorList>
            <person name="Anantharaman K."/>
            <person name="Brown C.T."/>
            <person name="Hug L.A."/>
            <person name="Sharon I."/>
            <person name="Castelle C.J."/>
            <person name="Probst A.J."/>
            <person name="Thomas B.C."/>
            <person name="Singh A."/>
            <person name="Wilkins M.J."/>
            <person name="Karaoz U."/>
            <person name="Brodie E.L."/>
            <person name="Williams K.H."/>
            <person name="Hubbard S.S."/>
            <person name="Banfield J.F."/>
        </authorList>
    </citation>
    <scope>NUCLEOTIDE SEQUENCE [LARGE SCALE GENOMIC DNA]</scope>
</reference>
<keyword evidence="7" id="KW-1133">Transmembrane helix</keyword>
<dbReference type="EC" id="7.1.1.-" evidence="6"/>
<evidence type="ECO:0000256" key="6">
    <source>
        <dbReference type="RuleBase" id="RU364066"/>
    </source>
</evidence>
<dbReference type="STRING" id="1817813.A2008_01925"/>
<keyword evidence="6" id="KW-0285">Flavoprotein</keyword>
<dbReference type="FunFam" id="3.40.50.11540:FF:000001">
    <property type="entry name" value="NADH dehydrogenase [ubiquinone] flavoprotein 1, mitochondrial"/>
    <property type="match status" value="1"/>
</dbReference>
<dbReference type="Proteomes" id="UP000178735">
    <property type="component" value="Unassembled WGS sequence"/>
</dbReference>
<dbReference type="AlphaFoldDB" id="A0A1F7WW88"/>
<evidence type="ECO:0000256" key="1">
    <source>
        <dbReference type="ARBA" id="ARBA00007523"/>
    </source>
</evidence>
<dbReference type="InterPro" id="IPR037207">
    <property type="entry name" value="Nuop51_4Fe4S-bd_sf"/>
</dbReference>
<keyword evidence="3 6" id="KW-0479">Metal-binding</keyword>
<dbReference type="SMART" id="SM00928">
    <property type="entry name" value="NADH_4Fe-4S"/>
    <property type="match status" value="1"/>
</dbReference>
<evidence type="ECO:0000259" key="8">
    <source>
        <dbReference type="SMART" id="SM00928"/>
    </source>
</evidence>
<evidence type="ECO:0000256" key="5">
    <source>
        <dbReference type="ARBA" id="ARBA00023014"/>
    </source>
</evidence>
<keyword evidence="5 6" id="KW-0411">Iron-sulfur</keyword>
<name>A0A1F7WW88_9BACT</name>
<comment type="cofactor">
    <cofactor evidence="6">
        <name>FMN</name>
        <dbReference type="ChEBI" id="CHEBI:58210"/>
    </cofactor>
</comment>